<evidence type="ECO:0000256" key="4">
    <source>
        <dbReference type="ARBA" id="ARBA00022553"/>
    </source>
</evidence>
<keyword evidence="7" id="KW-0598">Phosphotransferase system</keyword>
<dbReference type="Proteomes" id="UP000300879">
    <property type="component" value="Chromosome"/>
</dbReference>
<dbReference type="InterPro" id="IPR016152">
    <property type="entry name" value="PTrfase/Anion_transptr"/>
</dbReference>
<keyword evidence="8" id="KW-0418">Kinase</keyword>
<dbReference type="GO" id="GO:0016301">
    <property type="term" value="F:kinase activity"/>
    <property type="evidence" value="ECO:0007669"/>
    <property type="project" value="UniProtKB-KW"/>
</dbReference>
<evidence type="ECO:0000256" key="2">
    <source>
        <dbReference type="ARBA" id="ARBA00014783"/>
    </source>
</evidence>
<dbReference type="GO" id="GO:0009401">
    <property type="term" value="P:phosphoenolpyruvate-dependent sugar phosphotransferase system"/>
    <property type="evidence" value="ECO:0007669"/>
    <property type="project" value="UniProtKB-KW"/>
</dbReference>
<sequence>MSILSADKVVLDAKANDKYEAIRMAGQLLVQAGHVDPEYVDRMVEREDIASTYMGSGLAIPHGTKEGKALIHSTGLSVVRFPEGVDFGGDEPAFVVIGIAGAGGDHMQILTNVAMIFSEEESLEHIMNAATADEIISIFEGGLEG</sequence>
<gene>
    <name evidence="13" type="ORF">E6C60_2202</name>
</gene>
<dbReference type="PANTHER" id="PTHR30181:SF2">
    <property type="entry name" value="PTS SYSTEM MANNITOL-SPECIFIC EIICBA COMPONENT"/>
    <property type="match status" value="1"/>
</dbReference>
<dbReference type="PROSITE" id="PS51094">
    <property type="entry name" value="PTS_EIIA_TYPE_2"/>
    <property type="match status" value="1"/>
</dbReference>
<evidence type="ECO:0000313" key="13">
    <source>
        <dbReference type="EMBL" id="QCT02915.1"/>
    </source>
</evidence>
<dbReference type="InterPro" id="IPR050893">
    <property type="entry name" value="Sugar_PTS"/>
</dbReference>
<evidence type="ECO:0000259" key="12">
    <source>
        <dbReference type="PROSITE" id="PS51094"/>
    </source>
</evidence>
<dbReference type="GO" id="GO:0005886">
    <property type="term" value="C:plasma membrane"/>
    <property type="evidence" value="ECO:0007669"/>
    <property type="project" value="TreeGrafter"/>
</dbReference>
<name>A0A4P8XKK1_9BACL</name>
<dbReference type="AlphaFoldDB" id="A0A4P8XKK1"/>
<dbReference type="CDD" id="cd00211">
    <property type="entry name" value="PTS_IIA_fru"/>
    <property type="match status" value="1"/>
</dbReference>
<dbReference type="OrthoDB" id="1640042at2"/>
<dbReference type="SUPFAM" id="SSF55804">
    <property type="entry name" value="Phoshotransferase/anion transport protein"/>
    <property type="match status" value="1"/>
</dbReference>
<evidence type="ECO:0000256" key="10">
    <source>
        <dbReference type="ARBA" id="ARBA00030956"/>
    </source>
</evidence>
<keyword evidence="14" id="KW-1185">Reference proteome</keyword>
<dbReference type="Pfam" id="PF00359">
    <property type="entry name" value="PTS_EIIA_2"/>
    <property type="match status" value="1"/>
</dbReference>
<accession>A0A4P8XKK1</accession>
<evidence type="ECO:0000256" key="9">
    <source>
        <dbReference type="ARBA" id="ARBA00029908"/>
    </source>
</evidence>
<evidence type="ECO:0000256" key="5">
    <source>
        <dbReference type="ARBA" id="ARBA00022597"/>
    </source>
</evidence>
<dbReference type="GO" id="GO:0090563">
    <property type="term" value="F:protein-phosphocysteine-sugar phosphotransferase activity"/>
    <property type="evidence" value="ECO:0007669"/>
    <property type="project" value="TreeGrafter"/>
</dbReference>
<feature type="domain" description="PTS EIIA type-2" evidence="12">
    <location>
        <begin position="2"/>
        <end position="142"/>
    </location>
</feature>
<dbReference type="PROSITE" id="PS00372">
    <property type="entry name" value="PTS_EIIA_TYPE_2_HIS"/>
    <property type="match status" value="1"/>
</dbReference>
<evidence type="ECO:0000313" key="14">
    <source>
        <dbReference type="Proteomes" id="UP000300879"/>
    </source>
</evidence>
<keyword evidence="4" id="KW-0597">Phosphoprotein</keyword>
<keyword evidence="5" id="KW-0762">Sugar transport</keyword>
<comment type="function">
    <text evidence="1">The phosphoenolpyruvate-dependent sugar phosphotransferase system (sugar PTS), a major carbohydrate active transport system, catalyzes the phosphorylation of incoming sugar substrates concomitantly with their translocation across the cell membrane. The enzyme II CmtAB PTS system is involved in D-mannitol transport.</text>
</comment>
<evidence type="ECO:0000256" key="8">
    <source>
        <dbReference type="ARBA" id="ARBA00022777"/>
    </source>
</evidence>
<organism evidence="13 14">
    <name type="scientific">Paenibacillus algicola</name>
    <dbReference type="NCBI Taxonomy" id="2565926"/>
    <lineage>
        <taxon>Bacteria</taxon>
        <taxon>Bacillati</taxon>
        <taxon>Bacillota</taxon>
        <taxon>Bacilli</taxon>
        <taxon>Bacillales</taxon>
        <taxon>Paenibacillaceae</taxon>
        <taxon>Paenibacillus</taxon>
    </lineage>
</organism>
<dbReference type="InterPro" id="IPR002178">
    <property type="entry name" value="PTS_EIIA_type-2_dom"/>
</dbReference>
<dbReference type="KEGG" id="palo:E6C60_2202"/>
<evidence type="ECO:0000256" key="11">
    <source>
        <dbReference type="ARBA" id="ARBA00030962"/>
    </source>
</evidence>
<dbReference type="Gene3D" id="3.40.930.10">
    <property type="entry name" value="Mannitol-specific EII, Chain A"/>
    <property type="match status" value="1"/>
</dbReference>
<keyword evidence="3" id="KW-0813">Transport</keyword>
<dbReference type="RefSeq" id="WP_138225869.1">
    <property type="nucleotide sequence ID" value="NZ_CP040396.1"/>
</dbReference>
<dbReference type="EMBL" id="CP040396">
    <property type="protein sequence ID" value="QCT02915.1"/>
    <property type="molecule type" value="Genomic_DNA"/>
</dbReference>
<dbReference type="PANTHER" id="PTHR30181">
    <property type="entry name" value="MANNITOL PERMEASE IIC COMPONENT"/>
    <property type="match status" value="1"/>
</dbReference>
<keyword evidence="6 13" id="KW-0808">Transferase</keyword>
<reference evidence="13 14" key="1">
    <citation type="submission" date="2019-05" db="EMBL/GenBank/DDBJ databases">
        <authorList>
            <person name="Chen C."/>
        </authorList>
    </citation>
    <scope>NUCLEOTIDE SEQUENCE [LARGE SCALE GENOMIC DNA]</scope>
    <source>
        <strain evidence="13 14">HB172198</strain>
    </source>
</reference>
<evidence type="ECO:0000256" key="1">
    <source>
        <dbReference type="ARBA" id="ARBA00002434"/>
    </source>
</evidence>
<evidence type="ECO:0000256" key="7">
    <source>
        <dbReference type="ARBA" id="ARBA00022683"/>
    </source>
</evidence>
<evidence type="ECO:0000256" key="3">
    <source>
        <dbReference type="ARBA" id="ARBA00022448"/>
    </source>
</evidence>
<evidence type="ECO:0000256" key="6">
    <source>
        <dbReference type="ARBA" id="ARBA00022679"/>
    </source>
</evidence>
<protein>
    <recommendedName>
        <fullName evidence="2">Mannitol-specific phosphotransferase enzyme IIA component</fullName>
    </recommendedName>
    <alternativeName>
        <fullName evidence="10">EIIA</fullName>
    </alternativeName>
    <alternativeName>
        <fullName evidence="11">EIII</fullName>
    </alternativeName>
    <alternativeName>
        <fullName evidence="9">PTS system mannitol-specific EIIA component</fullName>
    </alternativeName>
</protein>
<proteinExistence type="predicted"/>